<evidence type="ECO:0000256" key="4">
    <source>
        <dbReference type="ARBA" id="ARBA00021881"/>
    </source>
</evidence>
<evidence type="ECO:0000256" key="1">
    <source>
        <dbReference type="ARBA" id="ARBA00004148"/>
    </source>
</evidence>
<dbReference type="PANTHER" id="PTHR13179:SF8">
    <property type="entry name" value="GATOR COMPLEX PROTEIN DEPDC5"/>
    <property type="match status" value="1"/>
</dbReference>
<evidence type="ECO:0000256" key="3">
    <source>
        <dbReference type="ARBA" id="ARBA00018529"/>
    </source>
</evidence>
<evidence type="ECO:0000256" key="6">
    <source>
        <dbReference type="ARBA" id="ARBA00023136"/>
    </source>
</evidence>
<proteinExistence type="inferred from homology"/>
<comment type="caution">
    <text evidence="9">The sequence shown here is derived from an EMBL/GenBank/DDBJ whole genome shotgun (WGS) entry which is preliminary data.</text>
</comment>
<keyword evidence="5" id="KW-0926">Vacuole</keyword>
<feature type="region of interest" description="Disordered" evidence="7">
    <location>
        <begin position="1384"/>
        <end position="1433"/>
    </location>
</feature>
<dbReference type="InterPro" id="IPR036390">
    <property type="entry name" value="WH_DNA-bd_sf"/>
</dbReference>
<feature type="compositionally biased region" description="Basic and acidic residues" evidence="7">
    <location>
        <begin position="401"/>
        <end position="410"/>
    </location>
</feature>
<comment type="similarity">
    <text evidence="2">Belongs to the IML1 family.</text>
</comment>
<dbReference type="Proteomes" id="UP000242877">
    <property type="component" value="Unassembled WGS sequence"/>
</dbReference>
<keyword evidence="10" id="KW-1185">Reference proteome</keyword>
<dbReference type="GO" id="GO:0005096">
    <property type="term" value="F:GTPase activator activity"/>
    <property type="evidence" value="ECO:0007669"/>
    <property type="project" value="InterPro"/>
</dbReference>
<dbReference type="GO" id="GO:1990130">
    <property type="term" value="C:GATOR1 complex"/>
    <property type="evidence" value="ECO:0007669"/>
    <property type="project" value="TreeGrafter"/>
</dbReference>
<feature type="region of interest" description="Disordered" evidence="7">
    <location>
        <begin position="89"/>
        <end position="112"/>
    </location>
</feature>
<dbReference type="VEuPathDB" id="FungiDB:AAP_00193"/>
<comment type="subcellular location">
    <subcellularLocation>
        <location evidence="1">Vacuole membrane</location>
        <topology evidence="1">Peripheral membrane protein</topology>
    </subcellularLocation>
</comment>
<evidence type="ECO:0000256" key="5">
    <source>
        <dbReference type="ARBA" id="ARBA00022554"/>
    </source>
</evidence>
<dbReference type="CDD" id="cd04449">
    <property type="entry name" value="DEP_DEPDC5-like"/>
    <property type="match status" value="1"/>
</dbReference>
<dbReference type="InterPro" id="IPR000591">
    <property type="entry name" value="DEP_dom"/>
</dbReference>
<gene>
    <name evidence="9" type="ORF">AAP_00193</name>
</gene>
<sequence>MPNRGPSRSSHLRNMSAASPGSEHTSLQGSQSTTSGTARLLSSPITSITQRVCTLWVHDESFSREDVLLNLEAFSDLAINVGDLVEVSPSPQAARQREPHSSTYGRHKSDCSHSATIASDNSYVDGASVNESSVSSNTGLVFLVKSLSPELRARQPNLQISIASNVANQFGFKNRMSVLIALQERSQCAASHVELIFRDQFLLRADQWRLTMSELAEKTIYKGQKILYMGTIRATVKNIYRNQKKVQSAYFSSRTIPIFRSESARYVLFIQMSKEMWDFDAEGTGDILFSRVINSLLPELFKRWAAIDAHHLVTVVLFTRIQYDPVSNEAPAALGSIPLKQPQTRLEQESQDYYRVVVNDMPSGNWTTILDQLKSEFRVFLRDVSIPQINFPDTILSAEDISPRREDDPPRISGRPTSATRGNILQAINLASSYLEHEHTGRDITRTGTSVVVITPGQGVFEVDYDALALTSEVLTSRAIGLDLICLSPQPLHAVPLFKYKPPTRAASANVQSPHAGYTKDPLDFLSQDLHSDDSIHSPGTVTTPTFPSSPLISDPDGWVYGMPHWIDVSFWDPKVYHETGLAVNRIMQSSIPGTVTKQSQIFIPRVRMYEIQMMGVMESEQSNISLPYLSPYSLQNKALCNTNAYPQHCIHPERYSMAATYNISKENILIPKLLTQSFMDSYDWQIFHTGLRCKEAHRRRRLLRDGHDTRPSNLLDLQYSNPSHIRGYESKPRNIGATSDAMAGMQRGSSSFSGGPMQKPSMKSSFDTPPRAKISRKISFALRGLGPAPPRAVPSTEINVEHARATNSSRENSITKISEEPLQTSNTGSPSSMQSPQVSPYKQLSPIGPSRRGHSQHTPLTPSKPISIRPELTRSRGTGSSDDIRGVPPRNAPSNHHNNDHDMNIARGRVFPFRRTGPKVDYSSLSRDEAENDPVKALAPWIISVNPCQRKGPIRPSWFGRWQHVYARMPHASSVKWKSLKSPAILPLTTEEFPSKTELNSDYYQTPYRVNENDEYDSQDGRKSREALLMEMIGLRLSHGFQIVVGKAVEEASGQSSSDAFKVFSPTALSRDNTTIYMSMGNIIHRLVCSAGGEIEVTRYTRKSSALFSGPVTTNPSLYMPAVKTILSAQYCRSTVNLRMPREDYNWNYVDAYLAGHHDHLWDPERQLRFWSARFVLIPVSIPTHGRRVLLTRGEDNEEEIHLLGINQLTNLWQKNRYVAPEEKQVSSRYRKEVQNPLNIIFQTSNPSEVVAAELGRLLIERQDFDTTPAQLLPDSELFERSNLSLSALAQAMQGEDGVRMMDRRWHFRLHYNCFVGAEFTTWIVQNFRDIDTREEAVAFGNELMAHGLFRHVRQEHHFRDGNYFYQVLGEYQIPRQESKSSWFPKIAGDKPTTPSTPASDSHTPSGDQGRRGSVASCGDSHKAKPSRPNRTRASVFLSKSMKYDLDPRKRSNRPEVVTLHYDRLHNPDNCFHFQLSWLNITPKLVEDAIASWGSIAEKYGLKLVEVPVTEASAIVDSQVFRRPYPIRLKVDPIGLTNFESSKSFSADVDVQYSWGKPNYKHHQYIHRSGCVLVQITDEGYFLLAANHLFNSRLSTKEASRFDRDHNRPRASTLDLISPRLSPIPSAIGIGESLASHPSLVDSQNVFRAAAELRDELYNFCQNEKQLKYFFSAEAANLAHGSMATVPHPVSEVKSTSGFQPRVEPLWSSMTESSIPTLELPEGLFQSPIRHPLPRPTSSARTSSRKPSVDSTSTDVRGGLRQEPPPRSPAFRTPE</sequence>
<dbReference type="GO" id="GO:0005774">
    <property type="term" value="C:vacuolar membrane"/>
    <property type="evidence" value="ECO:0007669"/>
    <property type="project" value="UniProtKB-SubCell"/>
</dbReference>
<dbReference type="OrthoDB" id="39497at2759"/>
<dbReference type="SUPFAM" id="SSF46785">
    <property type="entry name" value="Winged helix' DNA-binding domain"/>
    <property type="match status" value="1"/>
</dbReference>
<feature type="region of interest" description="Disordered" evidence="7">
    <location>
        <begin position="1"/>
        <end position="38"/>
    </location>
</feature>
<feature type="compositionally biased region" description="Polar residues" evidence="7">
    <location>
        <begin position="806"/>
        <end position="829"/>
    </location>
</feature>
<evidence type="ECO:0000256" key="7">
    <source>
        <dbReference type="SAM" id="MobiDB-lite"/>
    </source>
</evidence>
<reference evidence="9 10" key="1">
    <citation type="journal article" date="2016" name="Genome Biol. Evol.">
        <title>Divergent and convergent evolution of fungal pathogenicity.</title>
        <authorList>
            <person name="Shang Y."/>
            <person name="Xiao G."/>
            <person name="Zheng P."/>
            <person name="Cen K."/>
            <person name="Zhan S."/>
            <person name="Wang C."/>
        </authorList>
    </citation>
    <scope>NUCLEOTIDE SEQUENCE [LARGE SCALE GENOMIC DNA]</scope>
    <source>
        <strain evidence="9 10">ARSEF 7405</strain>
    </source>
</reference>
<feature type="region of interest" description="Disordered" evidence="7">
    <location>
        <begin position="398"/>
        <end position="418"/>
    </location>
</feature>
<dbReference type="InterPro" id="IPR027244">
    <property type="entry name" value="IML1"/>
</dbReference>
<dbReference type="InterPro" id="IPR057068">
    <property type="entry name" value="IML1_N_fung"/>
</dbReference>
<evidence type="ECO:0000256" key="2">
    <source>
        <dbReference type="ARBA" id="ARBA00005643"/>
    </source>
</evidence>
<dbReference type="Pfam" id="PF12257">
    <property type="entry name" value="IML1"/>
    <property type="match status" value="1"/>
</dbReference>
<dbReference type="InterPro" id="IPR036388">
    <property type="entry name" value="WH-like_DNA-bd_sf"/>
</dbReference>
<dbReference type="SMART" id="SM00049">
    <property type="entry name" value="DEP"/>
    <property type="match status" value="1"/>
</dbReference>
<feature type="domain" description="DEP" evidence="8">
    <location>
        <begin position="1296"/>
        <end position="1371"/>
    </location>
</feature>
<dbReference type="PANTHER" id="PTHR13179">
    <property type="entry name" value="DEP DOMAIN CONTAINING PROTEIN 5"/>
    <property type="match status" value="1"/>
</dbReference>
<dbReference type="Pfam" id="PF24438">
    <property type="entry name" value="IML1_N_fung"/>
    <property type="match status" value="1"/>
</dbReference>
<feature type="compositionally biased region" description="Low complexity" evidence="7">
    <location>
        <begin position="25"/>
        <end position="37"/>
    </location>
</feature>
<feature type="compositionally biased region" description="Low complexity" evidence="7">
    <location>
        <begin position="1737"/>
        <end position="1747"/>
    </location>
</feature>
<dbReference type="InterPro" id="IPR045838">
    <property type="entry name" value="DEPDC5_CTD"/>
</dbReference>
<dbReference type="Pfam" id="PF19418">
    <property type="entry name" value="DEPDC5_CTD"/>
    <property type="match status" value="1"/>
</dbReference>
<evidence type="ECO:0000259" key="8">
    <source>
        <dbReference type="PROSITE" id="PS50186"/>
    </source>
</evidence>
<feature type="region of interest" description="Disordered" evidence="7">
    <location>
        <begin position="1726"/>
        <end position="1776"/>
    </location>
</feature>
<dbReference type="GO" id="GO:0035556">
    <property type="term" value="P:intracellular signal transduction"/>
    <property type="evidence" value="ECO:0007669"/>
    <property type="project" value="InterPro"/>
</dbReference>
<feature type="region of interest" description="Disordered" evidence="7">
    <location>
        <begin position="714"/>
        <end position="904"/>
    </location>
</feature>
<keyword evidence="6" id="KW-0472">Membrane</keyword>
<accession>A0A162IST6</accession>
<feature type="compositionally biased region" description="Polar residues" evidence="7">
    <location>
        <begin position="1"/>
        <end position="24"/>
    </location>
</feature>
<dbReference type="GO" id="GO:0010508">
    <property type="term" value="P:positive regulation of autophagy"/>
    <property type="evidence" value="ECO:0007669"/>
    <property type="project" value="TreeGrafter"/>
</dbReference>
<dbReference type="EMBL" id="AZGZ01000001">
    <property type="protein sequence ID" value="KZZ97932.1"/>
    <property type="molecule type" value="Genomic_DNA"/>
</dbReference>
<feature type="compositionally biased region" description="Low complexity" evidence="7">
    <location>
        <begin position="830"/>
        <end position="841"/>
    </location>
</feature>
<dbReference type="InterPro" id="IPR048255">
    <property type="entry name" value="IML1_N"/>
</dbReference>
<organism evidence="9 10">
    <name type="scientific">Ascosphaera apis ARSEF 7405</name>
    <dbReference type="NCBI Taxonomy" id="392613"/>
    <lineage>
        <taxon>Eukaryota</taxon>
        <taxon>Fungi</taxon>
        <taxon>Dikarya</taxon>
        <taxon>Ascomycota</taxon>
        <taxon>Pezizomycotina</taxon>
        <taxon>Eurotiomycetes</taxon>
        <taxon>Eurotiomycetidae</taxon>
        <taxon>Onygenales</taxon>
        <taxon>Ascosphaeraceae</taxon>
        <taxon>Ascosphaera</taxon>
    </lineage>
</organism>
<dbReference type="Pfam" id="PF00610">
    <property type="entry name" value="DEP"/>
    <property type="match status" value="1"/>
</dbReference>
<evidence type="ECO:0000313" key="10">
    <source>
        <dbReference type="Proteomes" id="UP000242877"/>
    </source>
</evidence>
<feature type="compositionally biased region" description="Polar residues" evidence="7">
    <location>
        <begin position="1394"/>
        <end position="1408"/>
    </location>
</feature>
<dbReference type="Gene3D" id="1.10.10.10">
    <property type="entry name" value="Winged helix-like DNA-binding domain superfamily/Winged helix DNA-binding domain"/>
    <property type="match status" value="1"/>
</dbReference>
<evidence type="ECO:0000313" key="9">
    <source>
        <dbReference type="EMBL" id="KZZ97932.1"/>
    </source>
</evidence>
<dbReference type="PROSITE" id="PS50186">
    <property type="entry name" value="DEP"/>
    <property type="match status" value="1"/>
</dbReference>
<dbReference type="GO" id="GO:1904262">
    <property type="term" value="P:negative regulation of TORC1 signaling"/>
    <property type="evidence" value="ECO:0007669"/>
    <property type="project" value="TreeGrafter"/>
</dbReference>
<name>A0A162IST6_9EURO</name>
<protein>
    <recommendedName>
        <fullName evidence="3">Vacuolar membrane-associated protein IML1</fullName>
    </recommendedName>
    <alternativeName>
        <fullName evidence="4">Vacuolar membrane-associated protein iml1</fullName>
    </alternativeName>
</protein>